<accession>A0A3D9VA71</accession>
<dbReference type="InterPro" id="IPR020904">
    <property type="entry name" value="Sc_DH/Rdtase_CS"/>
</dbReference>
<comment type="similarity">
    <text evidence="1">Belongs to the short-chain dehydrogenases/reductases (SDR) family.</text>
</comment>
<dbReference type="PROSITE" id="PS00061">
    <property type="entry name" value="ADH_SHORT"/>
    <property type="match status" value="1"/>
</dbReference>
<dbReference type="OrthoDB" id="9803333at2"/>
<keyword evidence="2" id="KW-0560">Oxidoreductase</keyword>
<dbReference type="InterPro" id="IPR002347">
    <property type="entry name" value="SDR_fam"/>
</dbReference>
<evidence type="ECO:0000313" key="4">
    <source>
        <dbReference type="Proteomes" id="UP000256485"/>
    </source>
</evidence>
<organism evidence="3 4">
    <name type="scientific">Thermasporomyces composti</name>
    <dbReference type="NCBI Taxonomy" id="696763"/>
    <lineage>
        <taxon>Bacteria</taxon>
        <taxon>Bacillati</taxon>
        <taxon>Actinomycetota</taxon>
        <taxon>Actinomycetes</taxon>
        <taxon>Propionibacteriales</taxon>
        <taxon>Nocardioidaceae</taxon>
        <taxon>Thermasporomyces</taxon>
    </lineage>
</organism>
<reference evidence="3 4" key="1">
    <citation type="submission" date="2018-08" db="EMBL/GenBank/DDBJ databases">
        <title>Sequencing the genomes of 1000 actinobacteria strains.</title>
        <authorList>
            <person name="Klenk H.-P."/>
        </authorList>
    </citation>
    <scope>NUCLEOTIDE SEQUENCE [LARGE SCALE GENOMIC DNA]</scope>
    <source>
        <strain evidence="3 4">DSM 22891</strain>
    </source>
</reference>
<gene>
    <name evidence="3" type="ORF">DFJ64_3048</name>
</gene>
<protein>
    <submittedName>
        <fullName evidence="3">3-oxoacyl-[acyl-carrier protein] reductase</fullName>
    </submittedName>
</protein>
<dbReference type="InterPro" id="IPR036291">
    <property type="entry name" value="NAD(P)-bd_dom_sf"/>
</dbReference>
<proteinExistence type="inferred from homology"/>
<dbReference type="Proteomes" id="UP000256485">
    <property type="component" value="Unassembled WGS sequence"/>
</dbReference>
<evidence type="ECO:0000256" key="1">
    <source>
        <dbReference type="ARBA" id="ARBA00006484"/>
    </source>
</evidence>
<dbReference type="PANTHER" id="PTHR48107">
    <property type="entry name" value="NADPH-DEPENDENT ALDEHYDE REDUCTASE-LIKE PROTEIN, CHLOROPLASTIC-RELATED"/>
    <property type="match status" value="1"/>
</dbReference>
<dbReference type="PRINTS" id="PR00081">
    <property type="entry name" value="GDHRDH"/>
</dbReference>
<evidence type="ECO:0000256" key="2">
    <source>
        <dbReference type="ARBA" id="ARBA00023002"/>
    </source>
</evidence>
<dbReference type="Gene3D" id="3.40.50.720">
    <property type="entry name" value="NAD(P)-binding Rossmann-like Domain"/>
    <property type="match status" value="1"/>
</dbReference>
<keyword evidence="4" id="KW-1185">Reference proteome</keyword>
<sequence length="294" mass="31048">MESSSFPLRGKTALVTGVSRRRGIGYAVATRLAELGADIVIHHFVPHDAEQPWGADDLDQVRDGIRASLRPGAAFGDLSLDLSHEDAPGRLIAAAKDLTGRLDILVCNQARSGRDGSIFDMTPDRLDGHWAVNARATILLTSHFAKAFTGLDAGPAARPGDRARATRPVDEHATGRVFWMTSGQQQGPMPGEVAYAASKAALAGLTATVASELLPHGIILNTINPGPVNTGYLDVETTDRDADAIESARAAMPFGRFGHPTDPARLIGWLATDEGRWIVGQVLTSDGGFGVTAS</sequence>
<dbReference type="SUPFAM" id="SSF51735">
    <property type="entry name" value="NAD(P)-binding Rossmann-fold domains"/>
    <property type="match status" value="1"/>
</dbReference>
<dbReference type="RefSeq" id="WP_115851036.1">
    <property type="nucleotide sequence ID" value="NZ_QTUC01000001.1"/>
</dbReference>
<dbReference type="CDD" id="cd05233">
    <property type="entry name" value="SDR_c"/>
    <property type="match status" value="1"/>
</dbReference>
<evidence type="ECO:0000313" key="3">
    <source>
        <dbReference type="EMBL" id="REF37603.1"/>
    </source>
</evidence>
<name>A0A3D9VA71_THECX</name>
<dbReference type="AlphaFoldDB" id="A0A3D9VA71"/>
<dbReference type="PANTHER" id="PTHR48107:SF7">
    <property type="entry name" value="RE15974P"/>
    <property type="match status" value="1"/>
</dbReference>
<dbReference type="Pfam" id="PF13561">
    <property type="entry name" value="adh_short_C2"/>
    <property type="match status" value="2"/>
</dbReference>
<dbReference type="EMBL" id="QTUC01000001">
    <property type="protein sequence ID" value="REF37603.1"/>
    <property type="molecule type" value="Genomic_DNA"/>
</dbReference>
<comment type="caution">
    <text evidence="3">The sequence shown here is derived from an EMBL/GenBank/DDBJ whole genome shotgun (WGS) entry which is preliminary data.</text>
</comment>
<dbReference type="GO" id="GO:0016614">
    <property type="term" value="F:oxidoreductase activity, acting on CH-OH group of donors"/>
    <property type="evidence" value="ECO:0007669"/>
    <property type="project" value="UniProtKB-ARBA"/>
</dbReference>